<evidence type="ECO:0000313" key="2">
    <source>
        <dbReference type="EMBL" id="SHH14301.1"/>
    </source>
</evidence>
<dbReference type="Gene3D" id="3.20.20.80">
    <property type="entry name" value="Glycosidases"/>
    <property type="match status" value="1"/>
</dbReference>
<protein>
    <submittedName>
        <fullName evidence="2">Uncharacterized protein</fullName>
    </submittedName>
</protein>
<dbReference type="STRING" id="1121316.SAMN02745207_00141"/>
<dbReference type="InterPro" id="IPR017853">
    <property type="entry name" value="GH"/>
</dbReference>
<keyword evidence="1" id="KW-0812">Transmembrane</keyword>
<sequence length="1116" mass="130587">MNNKQVLIILRVVFVLIIFSIITIIIYPFWRWNKVPEKFIEAVIIDKTVPYDDYREHKGLIWLLNHNKIDNIKTKKPFSYEKDYYGFYPEDKNNFETVEYEKGVNTPKMIYLADTYGVYYDDYSTEELKGERSQIIYGGFKQEELDEVKNSLRDGNLIIGEFNTMASPTNDEEREQIEEIFGVNWKGWIGRYYNDMTNGIEIPNWIIENYENQYKLKWNFNGPGFIFISKEDKVVVLEKDKHIGKKNLTLEFNDEYKNEFGIDDRIPYYYWFEILEPEKNAEVLANYTLDVNDEGKKILNDIGINITFPAVIRNNKYIYKSYYFAGDFADNNKVSGISKIYGIKSIKRLFSLDVKGDTEAFYWKCYVPMMDKILLDLFDESEKIKPKELEVKKIEDFKVSAMVGKTEIQILKNGQWNDLLIKGVNMGIAKPGYFPGEAAITKEEYLRWFNYIGEMNANSIRIYTIHPPAFYEAFYEYNQKAKNPLYLFHGVWAEEENLLSTQNAFDESNTEKFQKAIKDTIDIINGNANIEKVTGHAGGIYKYDISQYVIGWIIGIEWDPEMVMNTNEKNQDKVNFNGEYIYSKDASPFEIWLAENMEFTLKYEYENYKWQRPMSFTNWVTTDLLEHPSEPSVEEDMVEVNPNHIYSTEKNYAGVFASYHIYPYYPDFLNYEEKYVNYIDKDGENSSYAGYINDLKKAHNMPILVAEFGVPASRGLTHENVNNLNQGFNSEKQQGESDSKLFKNIVEEGLAGGMVFSWQDEWFKRTWNTMDYDNPDRRPFWSNDQTNEQQFGLLSFDPGEKLLIGIDGKSEDWEKANIKAAYEDNTEPVEKFNDGYDDGRTIKNLYVTSDAKYVYLKINYKDFGGVIDWTKMNTLVLFNTKGNQGNTNIPLNTKLKTEEGSEFMLHLNGKDSSRILVDKYYDTFYYDYAEEFQFIAKDQSASVKDSGIFNPIRLATNKELFIPDQNKIIPFDDYETGKLLFGNGNPESKEYNSLSDFCYDEQNNTIEIRIPWALLNFKDPSTKEIMGDIWNGGIEGSEIVQGFNISVVTYKPDENSNAINGNEDINIADSLPKPEKDILKSQQTYFYTWENWELPITHERLKQSYYIMKEIYGKYN</sequence>
<name>A0A1M5QKD2_9CLOT</name>
<evidence type="ECO:0000256" key="1">
    <source>
        <dbReference type="SAM" id="Phobius"/>
    </source>
</evidence>
<feature type="transmembrane region" description="Helical" evidence="1">
    <location>
        <begin position="7"/>
        <end position="30"/>
    </location>
</feature>
<keyword evidence="3" id="KW-1185">Reference proteome</keyword>
<dbReference type="EMBL" id="FQXM01000002">
    <property type="protein sequence ID" value="SHH14301.1"/>
    <property type="molecule type" value="Genomic_DNA"/>
</dbReference>
<proteinExistence type="predicted"/>
<keyword evidence="1" id="KW-1133">Transmembrane helix</keyword>
<accession>A0A1M5QKD2</accession>
<organism evidence="2 3">
    <name type="scientific">Clostridium grantii DSM 8605</name>
    <dbReference type="NCBI Taxonomy" id="1121316"/>
    <lineage>
        <taxon>Bacteria</taxon>
        <taxon>Bacillati</taxon>
        <taxon>Bacillota</taxon>
        <taxon>Clostridia</taxon>
        <taxon>Eubacteriales</taxon>
        <taxon>Clostridiaceae</taxon>
        <taxon>Clostridium</taxon>
    </lineage>
</organism>
<dbReference type="SUPFAM" id="SSF51445">
    <property type="entry name" value="(Trans)glycosidases"/>
    <property type="match status" value="1"/>
</dbReference>
<dbReference type="RefSeq" id="WP_073335952.1">
    <property type="nucleotide sequence ID" value="NZ_FQXM01000002.1"/>
</dbReference>
<gene>
    <name evidence="2" type="ORF">SAMN02745207_00141</name>
</gene>
<dbReference type="AlphaFoldDB" id="A0A1M5QKD2"/>
<dbReference type="OrthoDB" id="916275at2"/>
<dbReference type="Proteomes" id="UP000184447">
    <property type="component" value="Unassembled WGS sequence"/>
</dbReference>
<keyword evidence="1" id="KW-0472">Membrane</keyword>
<evidence type="ECO:0000313" key="3">
    <source>
        <dbReference type="Proteomes" id="UP000184447"/>
    </source>
</evidence>
<reference evidence="2 3" key="1">
    <citation type="submission" date="2016-11" db="EMBL/GenBank/DDBJ databases">
        <authorList>
            <person name="Jaros S."/>
            <person name="Januszkiewicz K."/>
            <person name="Wedrychowicz H."/>
        </authorList>
    </citation>
    <scope>NUCLEOTIDE SEQUENCE [LARGE SCALE GENOMIC DNA]</scope>
    <source>
        <strain evidence="2 3">DSM 8605</strain>
    </source>
</reference>